<keyword evidence="4 5" id="KW-0472">Membrane</keyword>
<evidence type="ECO:0000313" key="9">
    <source>
        <dbReference type="WBParaSite" id="PgR009X_g090_t02"/>
    </source>
</evidence>
<evidence type="ECO:0000256" key="2">
    <source>
        <dbReference type="ARBA" id="ARBA00022692"/>
    </source>
</evidence>
<evidence type="ECO:0000256" key="5">
    <source>
        <dbReference type="PROSITE-ProRule" id="PRU00581"/>
    </source>
</evidence>
<reference evidence="9" key="1">
    <citation type="submission" date="2022-11" db="UniProtKB">
        <authorList>
            <consortium name="WormBaseParasite"/>
        </authorList>
    </citation>
    <scope>IDENTIFICATION</scope>
</reference>
<evidence type="ECO:0000313" key="8">
    <source>
        <dbReference type="Proteomes" id="UP000887569"/>
    </source>
</evidence>
<evidence type="ECO:0000256" key="3">
    <source>
        <dbReference type="ARBA" id="ARBA00022989"/>
    </source>
</evidence>
<dbReference type="WBParaSite" id="PgR009X_g090_t02">
    <property type="protein sequence ID" value="PgR009X_g090_t02"/>
    <property type="gene ID" value="PgR009X_g090"/>
</dbReference>
<evidence type="ECO:0000256" key="6">
    <source>
        <dbReference type="SAM" id="Phobius"/>
    </source>
</evidence>
<feature type="transmembrane region" description="Helical" evidence="6">
    <location>
        <begin position="64"/>
        <end position="87"/>
    </location>
</feature>
<keyword evidence="8" id="KW-1185">Reference proteome</keyword>
<dbReference type="InterPro" id="IPR008253">
    <property type="entry name" value="Marvel"/>
</dbReference>
<feature type="transmembrane region" description="Helical" evidence="6">
    <location>
        <begin position="140"/>
        <end position="162"/>
    </location>
</feature>
<dbReference type="PROSITE" id="PS51225">
    <property type="entry name" value="MARVEL"/>
    <property type="match status" value="1"/>
</dbReference>
<evidence type="ECO:0000256" key="1">
    <source>
        <dbReference type="ARBA" id="ARBA00004141"/>
    </source>
</evidence>
<dbReference type="AlphaFoldDB" id="A0A915AJ84"/>
<name>A0A915AJ84_PARUN</name>
<comment type="subcellular location">
    <subcellularLocation>
        <location evidence="1">Membrane</location>
        <topology evidence="1">Multi-pass membrane protein</topology>
    </subcellularLocation>
</comment>
<protein>
    <submittedName>
        <fullName evidence="9">MARVEL domain-containing protein</fullName>
    </submittedName>
</protein>
<organism evidence="8 9">
    <name type="scientific">Parascaris univalens</name>
    <name type="common">Nematode worm</name>
    <dbReference type="NCBI Taxonomy" id="6257"/>
    <lineage>
        <taxon>Eukaryota</taxon>
        <taxon>Metazoa</taxon>
        <taxon>Ecdysozoa</taxon>
        <taxon>Nematoda</taxon>
        <taxon>Chromadorea</taxon>
        <taxon>Rhabditida</taxon>
        <taxon>Spirurina</taxon>
        <taxon>Ascaridomorpha</taxon>
        <taxon>Ascaridoidea</taxon>
        <taxon>Ascarididae</taxon>
        <taxon>Parascaris</taxon>
    </lineage>
</organism>
<accession>A0A915AJ84</accession>
<dbReference type="Proteomes" id="UP000887569">
    <property type="component" value="Unplaced"/>
</dbReference>
<evidence type="ECO:0000259" key="7">
    <source>
        <dbReference type="PROSITE" id="PS51225"/>
    </source>
</evidence>
<sequence>GVINAISASQSSGNTNAPYYLYSSMVYPGTLLRFPHIFKPLQSMNAVTLTICLGSASSVPGNGIVWFIVISSLVVSVFATVIFALDVQDHFMTSISTASIPWDLFELIYSFVFSILSAVSVWLCFSYIKLVPDNGRFGGYVAAGMFMLLHVAFYVIPTFLLYDKLQVVQIRTLDPFTVRSQDPFQETPYQSQA</sequence>
<evidence type="ECO:0000256" key="4">
    <source>
        <dbReference type="ARBA" id="ARBA00023136"/>
    </source>
</evidence>
<feature type="transmembrane region" description="Helical" evidence="6">
    <location>
        <begin position="107"/>
        <end position="128"/>
    </location>
</feature>
<keyword evidence="3 6" id="KW-1133">Transmembrane helix</keyword>
<feature type="domain" description="MARVEL" evidence="7">
    <location>
        <begin position="30"/>
        <end position="166"/>
    </location>
</feature>
<dbReference type="GO" id="GO:0016020">
    <property type="term" value="C:membrane"/>
    <property type="evidence" value="ECO:0007669"/>
    <property type="project" value="UniProtKB-SubCell"/>
</dbReference>
<proteinExistence type="predicted"/>
<keyword evidence="2 5" id="KW-0812">Transmembrane</keyword>